<dbReference type="AlphaFoldDB" id="A0A9P6B8W7"/>
<gene>
    <name evidence="2" type="ORF">BS47DRAFT_1077193</name>
</gene>
<protein>
    <submittedName>
        <fullName evidence="2">Uncharacterized protein</fullName>
    </submittedName>
</protein>
<evidence type="ECO:0000313" key="2">
    <source>
        <dbReference type="EMBL" id="KAF9519659.1"/>
    </source>
</evidence>
<name>A0A9P6B8W7_9AGAM</name>
<feature type="region of interest" description="Disordered" evidence="1">
    <location>
        <begin position="38"/>
        <end position="62"/>
    </location>
</feature>
<comment type="caution">
    <text evidence="2">The sequence shown here is derived from an EMBL/GenBank/DDBJ whole genome shotgun (WGS) entry which is preliminary data.</text>
</comment>
<accession>A0A9P6B8W7</accession>
<evidence type="ECO:0000313" key="3">
    <source>
        <dbReference type="Proteomes" id="UP000886523"/>
    </source>
</evidence>
<dbReference type="OrthoDB" id="10671830at2759"/>
<reference evidence="2" key="1">
    <citation type="journal article" date="2020" name="Nat. Commun.">
        <title>Large-scale genome sequencing of mycorrhizal fungi provides insights into the early evolution of symbiotic traits.</title>
        <authorList>
            <person name="Miyauchi S."/>
            <person name="Kiss E."/>
            <person name="Kuo A."/>
            <person name="Drula E."/>
            <person name="Kohler A."/>
            <person name="Sanchez-Garcia M."/>
            <person name="Morin E."/>
            <person name="Andreopoulos B."/>
            <person name="Barry K.W."/>
            <person name="Bonito G."/>
            <person name="Buee M."/>
            <person name="Carver A."/>
            <person name="Chen C."/>
            <person name="Cichocki N."/>
            <person name="Clum A."/>
            <person name="Culley D."/>
            <person name="Crous P.W."/>
            <person name="Fauchery L."/>
            <person name="Girlanda M."/>
            <person name="Hayes R.D."/>
            <person name="Keri Z."/>
            <person name="LaButti K."/>
            <person name="Lipzen A."/>
            <person name="Lombard V."/>
            <person name="Magnuson J."/>
            <person name="Maillard F."/>
            <person name="Murat C."/>
            <person name="Nolan M."/>
            <person name="Ohm R.A."/>
            <person name="Pangilinan J."/>
            <person name="Pereira M.F."/>
            <person name="Perotto S."/>
            <person name="Peter M."/>
            <person name="Pfister S."/>
            <person name="Riley R."/>
            <person name="Sitrit Y."/>
            <person name="Stielow J.B."/>
            <person name="Szollosi G."/>
            <person name="Zifcakova L."/>
            <person name="Stursova M."/>
            <person name="Spatafora J.W."/>
            <person name="Tedersoo L."/>
            <person name="Vaario L.M."/>
            <person name="Yamada A."/>
            <person name="Yan M."/>
            <person name="Wang P."/>
            <person name="Xu J."/>
            <person name="Bruns T."/>
            <person name="Baldrian P."/>
            <person name="Vilgalys R."/>
            <person name="Dunand C."/>
            <person name="Henrissat B."/>
            <person name="Grigoriev I.V."/>
            <person name="Hibbett D."/>
            <person name="Nagy L.G."/>
            <person name="Martin F.M."/>
        </authorList>
    </citation>
    <scope>NUCLEOTIDE SEQUENCE</scope>
    <source>
        <strain evidence="2">UP504</strain>
    </source>
</reference>
<dbReference type="EMBL" id="MU128916">
    <property type="protein sequence ID" value="KAF9519659.1"/>
    <property type="molecule type" value="Genomic_DNA"/>
</dbReference>
<feature type="region of interest" description="Disordered" evidence="1">
    <location>
        <begin position="91"/>
        <end position="118"/>
    </location>
</feature>
<feature type="compositionally biased region" description="Low complexity" evidence="1">
    <location>
        <begin position="44"/>
        <end position="56"/>
    </location>
</feature>
<organism evidence="2 3">
    <name type="scientific">Hydnum rufescens UP504</name>
    <dbReference type="NCBI Taxonomy" id="1448309"/>
    <lineage>
        <taxon>Eukaryota</taxon>
        <taxon>Fungi</taxon>
        <taxon>Dikarya</taxon>
        <taxon>Basidiomycota</taxon>
        <taxon>Agaricomycotina</taxon>
        <taxon>Agaricomycetes</taxon>
        <taxon>Cantharellales</taxon>
        <taxon>Hydnaceae</taxon>
        <taxon>Hydnum</taxon>
    </lineage>
</organism>
<evidence type="ECO:0000256" key="1">
    <source>
        <dbReference type="SAM" id="MobiDB-lite"/>
    </source>
</evidence>
<proteinExistence type="predicted"/>
<dbReference type="Proteomes" id="UP000886523">
    <property type="component" value="Unassembled WGS sequence"/>
</dbReference>
<sequence length="162" mass="17957">MLHDRCLCGNSLNEQDPDESIYCSVTCARQDALDSLSARDPRHSTSSLSSLSCPSLAGTDESCESEDGVWEWVTTPSPLQSSYRSHYQRVQSLRGESESGEGLSYLPARPERSASPSRLSTIVPWRGTDPSPRAILSGTRHQCPAYHLLVLARCLRSWKTWS</sequence>
<keyword evidence="3" id="KW-1185">Reference proteome</keyword>